<dbReference type="InterPro" id="IPR001005">
    <property type="entry name" value="SANT/Myb"/>
</dbReference>
<dbReference type="AlphaFoldDB" id="A0AA86UET3"/>
<evidence type="ECO:0000313" key="4">
    <source>
        <dbReference type="Proteomes" id="UP001642409"/>
    </source>
</evidence>
<evidence type="ECO:0000313" key="3">
    <source>
        <dbReference type="EMBL" id="CAL5985341.1"/>
    </source>
</evidence>
<dbReference type="Gene3D" id="1.10.10.60">
    <property type="entry name" value="Homeodomain-like"/>
    <property type="match status" value="1"/>
</dbReference>
<feature type="domain" description="HTH myb-type" evidence="1">
    <location>
        <begin position="13"/>
        <end position="65"/>
    </location>
</feature>
<dbReference type="CDD" id="cd00167">
    <property type="entry name" value="SANT"/>
    <property type="match status" value="1"/>
</dbReference>
<name>A0AA86UET3_9EUKA</name>
<dbReference type="PROSITE" id="PS51294">
    <property type="entry name" value="HTH_MYB"/>
    <property type="match status" value="1"/>
</dbReference>
<gene>
    <name evidence="2" type="ORF">HINF_LOCUS40544</name>
    <name evidence="3" type="ORF">HINF_LOCUS8802</name>
</gene>
<dbReference type="SUPFAM" id="SSF46689">
    <property type="entry name" value="Homeodomain-like"/>
    <property type="match status" value="1"/>
</dbReference>
<protein>
    <submittedName>
        <fullName evidence="2">SANT/Myb domain</fullName>
    </submittedName>
    <submittedName>
        <fullName evidence="3">SANT/Myb_domain</fullName>
    </submittedName>
</protein>
<dbReference type="EMBL" id="CAXDID020000018">
    <property type="protein sequence ID" value="CAL5985341.1"/>
    <property type="molecule type" value="Genomic_DNA"/>
</dbReference>
<dbReference type="Proteomes" id="UP001642409">
    <property type="component" value="Unassembled WGS sequence"/>
</dbReference>
<dbReference type="Pfam" id="PF00249">
    <property type="entry name" value="Myb_DNA-binding"/>
    <property type="match status" value="1"/>
</dbReference>
<reference evidence="2" key="1">
    <citation type="submission" date="2023-06" db="EMBL/GenBank/DDBJ databases">
        <authorList>
            <person name="Kurt Z."/>
        </authorList>
    </citation>
    <scope>NUCLEOTIDE SEQUENCE</scope>
</reference>
<dbReference type="InterPro" id="IPR017930">
    <property type="entry name" value="Myb_dom"/>
</dbReference>
<dbReference type="InterPro" id="IPR009057">
    <property type="entry name" value="Homeodomain-like_sf"/>
</dbReference>
<sequence length="100" mass="12307">MQRQFRVSESTLDRSKRTWNQEERNNFIKLYKKYKRNFKQYVPHFENRTESQIKSFYQNVIHNNKQILKSKNEKQTESRVDEQSEGLSLIIFESINFELL</sequence>
<evidence type="ECO:0000313" key="2">
    <source>
        <dbReference type="EMBL" id="CAI9952899.1"/>
    </source>
</evidence>
<comment type="caution">
    <text evidence="2">The sequence shown here is derived from an EMBL/GenBank/DDBJ whole genome shotgun (WGS) entry which is preliminary data.</text>
</comment>
<reference evidence="3 4" key="2">
    <citation type="submission" date="2024-07" db="EMBL/GenBank/DDBJ databases">
        <authorList>
            <person name="Akdeniz Z."/>
        </authorList>
    </citation>
    <scope>NUCLEOTIDE SEQUENCE [LARGE SCALE GENOMIC DNA]</scope>
</reference>
<accession>A0AA86UET3</accession>
<keyword evidence="4" id="KW-1185">Reference proteome</keyword>
<dbReference type="SMART" id="SM00717">
    <property type="entry name" value="SANT"/>
    <property type="match status" value="1"/>
</dbReference>
<proteinExistence type="predicted"/>
<organism evidence="2">
    <name type="scientific">Hexamita inflata</name>
    <dbReference type="NCBI Taxonomy" id="28002"/>
    <lineage>
        <taxon>Eukaryota</taxon>
        <taxon>Metamonada</taxon>
        <taxon>Diplomonadida</taxon>
        <taxon>Hexamitidae</taxon>
        <taxon>Hexamitinae</taxon>
        <taxon>Hexamita</taxon>
    </lineage>
</organism>
<evidence type="ECO:0000259" key="1">
    <source>
        <dbReference type="PROSITE" id="PS51294"/>
    </source>
</evidence>
<dbReference type="EMBL" id="CATOUU010000834">
    <property type="protein sequence ID" value="CAI9952899.1"/>
    <property type="molecule type" value="Genomic_DNA"/>
</dbReference>